<evidence type="ECO:0000256" key="1">
    <source>
        <dbReference type="ARBA" id="ARBA00023054"/>
    </source>
</evidence>
<dbReference type="STRING" id="2880.D7FKY3"/>
<organism evidence="5 6">
    <name type="scientific">Ectocarpus siliculosus</name>
    <name type="common">Brown alga</name>
    <name type="synonym">Conferva siliculosa</name>
    <dbReference type="NCBI Taxonomy" id="2880"/>
    <lineage>
        <taxon>Eukaryota</taxon>
        <taxon>Sar</taxon>
        <taxon>Stramenopiles</taxon>
        <taxon>Ochrophyta</taxon>
        <taxon>PX clade</taxon>
        <taxon>Phaeophyceae</taxon>
        <taxon>Ectocarpales</taxon>
        <taxon>Ectocarpaceae</taxon>
        <taxon>Ectocarpus</taxon>
    </lineage>
</organism>
<keyword evidence="1 2" id="KW-0175">Coiled coil</keyword>
<dbReference type="PANTHER" id="PTHR21694:SF18">
    <property type="entry name" value="COILED-COIL DOMAIN-CONTAINING PROTEIN 63"/>
    <property type="match status" value="1"/>
</dbReference>
<keyword evidence="6" id="KW-1185">Reference proteome</keyword>
<evidence type="ECO:0000313" key="5">
    <source>
        <dbReference type="EMBL" id="CBJ29526.1"/>
    </source>
</evidence>
<feature type="compositionally biased region" description="Polar residues" evidence="3">
    <location>
        <begin position="631"/>
        <end position="643"/>
    </location>
</feature>
<feature type="region of interest" description="Disordered" evidence="3">
    <location>
        <begin position="126"/>
        <end position="146"/>
    </location>
</feature>
<feature type="coiled-coil region" evidence="2">
    <location>
        <begin position="334"/>
        <end position="390"/>
    </location>
</feature>
<protein>
    <submittedName>
        <fullName evidence="5">Outer dynein arm docking complex protein oda-dc</fullName>
    </submittedName>
</protein>
<accession>D7FKY3</accession>
<reference evidence="5 6" key="1">
    <citation type="journal article" date="2010" name="Nature">
        <title>The Ectocarpus genome and the independent evolution of multicellularity in brown algae.</title>
        <authorList>
            <person name="Cock J.M."/>
            <person name="Sterck L."/>
            <person name="Rouze P."/>
            <person name="Scornet D."/>
            <person name="Allen A.E."/>
            <person name="Amoutzias G."/>
            <person name="Anthouard V."/>
            <person name="Artiguenave F."/>
            <person name="Aury J.M."/>
            <person name="Badger J.H."/>
            <person name="Beszteri B."/>
            <person name="Billiau K."/>
            <person name="Bonnet E."/>
            <person name="Bothwell J.H."/>
            <person name="Bowler C."/>
            <person name="Boyen C."/>
            <person name="Brownlee C."/>
            <person name="Carrano C.J."/>
            <person name="Charrier B."/>
            <person name="Cho G.Y."/>
            <person name="Coelho S.M."/>
            <person name="Collen J."/>
            <person name="Corre E."/>
            <person name="Da Silva C."/>
            <person name="Delage L."/>
            <person name="Delaroque N."/>
            <person name="Dittami S.M."/>
            <person name="Doulbeau S."/>
            <person name="Elias M."/>
            <person name="Farnham G."/>
            <person name="Gachon C.M."/>
            <person name="Gschloessl B."/>
            <person name="Heesch S."/>
            <person name="Jabbari K."/>
            <person name="Jubin C."/>
            <person name="Kawai H."/>
            <person name="Kimura K."/>
            <person name="Kloareg B."/>
            <person name="Kupper F.C."/>
            <person name="Lang D."/>
            <person name="Le Bail A."/>
            <person name="Leblanc C."/>
            <person name="Lerouge P."/>
            <person name="Lohr M."/>
            <person name="Lopez P.J."/>
            <person name="Martens C."/>
            <person name="Maumus F."/>
            <person name="Michel G."/>
            <person name="Miranda-Saavedra D."/>
            <person name="Morales J."/>
            <person name="Moreau H."/>
            <person name="Motomura T."/>
            <person name="Nagasato C."/>
            <person name="Napoli C.A."/>
            <person name="Nelson D.R."/>
            <person name="Nyvall-Collen P."/>
            <person name="Peters A.F."/>
            <person name="Pommier C."/>
            <person name="Potin P."/>
            <person name="Poulain J."/>
            <person name="Quesneville H."/>
            <person name="Read B."/>
            <person name="Rensing S.A."/>
            <person name="Ritter A."/>
            <person name="Rousvoal S."/>
            <person name="Samanta M."/>
            <person name="Samson G."/>
            <person name="Schroeder D.C."/>
            <person name="Segurens B."/>
            <person name="Strittmatter M."/>
            <person name="Tonon T."/>
            <person name="Tregear J.W."/>
            <person name="Valentin K."/>
            <person name="von Dassow P."/>
            <person name="Yamagishi T."/>
            <person name="Van de Peer Y."/>
            <person name="Wincker P."/>
        </authorList>
    </citation>
    <scope>NUCLEOTIDE SEQUENCE [LARGE SCALE GENOMIC DNA]</scope>
    <source>
        <strain evidence="6">Ec32 / CCAP1310/4</strain>
    </source>
</reference>
<proteinExistence type="predicted"/>
<dbReference type="InParanoid" id="D7FKY3"/>
<dbReference type="AlphaFoldDB" id="D7FKY3"/>
<dbReference type="OrthoDB" id="6766775at2759"/>
<evidence type="ECO:0000256" key="2">
    <source>
        <dbReference type="SAM" id="Coils"/>
    </source>
</evidence>
<feature type="region of interest" description="Disordered" evidence="3">
    <location>
        <begin position="254"/>
        <end position="311"/>
    </location>
</feature>
<dbReference type="InterPro" id="IPR051876">
    <property type="entry name" value="ODA-DC/CCD"/>
</dbReference>
<dbReference type="PANTHER" id="PTHR21694">
    <property type="entry name" value="COILED-COIL DOMAIN-CONTAINING PROTEIN 63"/>
    <property type="match status" value="1"/>
</dbReference>
<gene>
    <name evidence="5" type="ORF">Esi_0150_0013</name>
</gene>
<evidence type="ECO:0000259" key="4">
    <source>
        <dbReference type="Pfam" id="PF21773"/>
    </source>
</evidence>
<dbReference type="Pfam" id="PF21773">
    <property type="entry name" value="ODAD1_CC"/>
    <property type="match status" value="1"/>
</dbReference>
<dbReference type="EMBL" id="FN649736">
    <property type="protein sequence ID" value="CBJ29526.1"/>
    <property type="molecule type" value="Genomic_DNA"/>
</dbReference>
<dbReference type="eggNOG" id="ENOG502SS36">
    <property type="taxonomic scope" value="Eukaryota"/>
</dbReference>
<name>D7FKY3_ECTSI</name>
<dbReference type="Proteomes" id="UP000002630">
    <property type="component" value="Linkage Group LG11"/>
</dbReference>
<dbReference type="InterPro" id="IPR049258">
    <property type="entry name" value="ODAD1_CC"/>
</dbReference>
<evidence type="ECO:0000313" key="6">
    <source>
        <dbReference type="Proteomes" id="UP000002630"/>
    </source>
</evidence>
<dbReference type="EMBL" id="FN648070">
    <property type="protein sequence ID" value="CBJ29526.1"/>
    <property type="molecule type" value="Genomic_DNA"/>
</dbReference>
<evidence type="ECO:0000256" key="3">
    <source>
        <dbReference type="SAM" id="MobiDB-lite"/>
    </source>
</evidence>
<dbReference type="OMA" id="QHRANEQ"/>
<feature type="domain" description="ODAD1 central coiled coil region" evidence="4">
    <location>
        <begin position="334"/>
        <end position="442"/>
    </location>
</feature>
<sequence>MSQLQDNFQASGVVDASSSKIPGVEVGSQQAPAPTQGGGSVRGISLPMGMGGGGGGGGGAGAAAFLTGGGLLSGKSVISVQSKRLADDVNYVYDRQILYTNKIQFQRSRIEDLTFRIAKAEKELEDKRKTAGPDNAQTVKGGVSTTEREIQRVENRLQQTLMKASMLDAANARRKECVNSLRREKMAEVKAQKRLVAELERARAICASTTRATQQMVDDKEKTRREIEVLKQEVVKDLESFREEFQGMTESLAAAKEATQESNAKLEYMTRSRPPGAGEDEEGESGQGGGAAGDASTGSAGGGPPGAGEVQPLSRAKRLHQQSIMSFWLILKKKNDLQAKAARVQELRAMLEKISAATSLTTLDDFVPVMLEAEDENYNLFKLINELNKEAGSKKSQQAVKLSLQQQIDRYRSTAKDHDRAYGRDVEAIKSIEESLISVFNKVGSSDKAASKQLIAMGVTDRNILLFLAQIEEQIDYIVQVYNAATDSTAVPNVRRPSTPVVNQSTGERVPSMCAPHPPSSDTIDDTPLGMSAAAAEEDADGAFRPINTARVAVSMKEQVLRMPQGINKAGGGGGGAGGVKGVKIGDGNFSGRAAKTADMTVCASLCMGLRKVGLPPEKSPSGIIGVMDSVQDSSTSGGARGA</sequence>
<feature type="region of interest" description="Disordered" evidence="3">
    <location>
        <begin position="495"/>
        <end position="520"/>
    </location>
</feature>
<feature type="region of interest" description="Disordered" evidence="3">
    <location>
        <begin position="621"/>
        <end position="643"/>
    </location>
</feature>